<dbReference type="GO" id="GO:0016788">
    <property type="term" value="F:hydrolase activity, acting on ester bonds"/>
    <property type="evidence" value="ECO:0007669"/>
    <property type="project" value="TreeGrafter"/>
</dbReference>
<keyword evidence="3 8" id="KW-0337">GPI-anchor biosynthesis</keyword>
<feature type="transmembrane region" description="Helical" evidence="8">
    <location>
        <begin position="294"/>
        <end position="312"/>
    </location>
</feature>
<feature type="transmembrane region" description="Helical" evidence="8">
    <location>
        <begin position="266"/>
        <end position="282"/>
    </location>
</feature>
<comment type="similarity">
    <text evidence="2 8">Belongs to the PGAP3 family.</text>
</comment>
<feature type="chain" id="PRO_5043094184" description="Post-GPI attachment to proteins factor 3" evidence="8">
    <location>
        <begin position="26"/>
        <end position="340"/>
    </location>
</feature>
<keyword evidence="5 8" id="KW-0732">Signal</keyword>
<reference evidence="9" key="2">
    <citation type="submission" date="2024-08" db="UniProtKB">
        <authorList>
            <consortium name="EnsemblMetazoa"/>
        </authorList>
    </citation>
    <scope>IDENTIFICATION</scope>
</reference>
<dbReference type="GO" id="GO:0005789">
    <property type="term" value="C:endoplasmic reticulum membrane"/>
    <property type="evidence" value="ECO:0007669"/>
    <property type="project" value="TreeGrafter"/>
</dbReference>
<evidence type="ECO:0000256" key="7">
    <source>
        <dbReference type="ARBA" id="ARBA00023136"/>
    </source>
</evidence>
<sequence length="340" mass="39201">MKPIWSRKPALLLLPLVAECLGSSGDRNPYYRRCLAGCQASNCSQDGGQFVTDYRQPGYLRLLRWGCADECEYQCMWSTVEKFQENQLNIPQFYGKWPFRRVLGIQEPASMLFSLLNLFMHLMLLHKFRNEVRAGAPLRWLWLFYGAVCCNAWIWSAVFHSRDLPWTEWLDYVGAFSIILVNCYAMCVRVLPHVLGAVFPKRPQLVLLVSLGFLLFFLKHAAYLSRGRFDYAYNIMLNINVGALTAIGWLVWSVKCHPKPPYVHSCQLYVIFSGLVLLLELLDSPPWFFVVDYHALWHLATAPPLVYIYRFAMEDCRYLRSMERRGLLGGINGGAKAGMD</sequence>
<dbReference type="GeneID" id="109539316"/>
<evidence type="ECO:0000256" key="2">
    <source>
        <dbReference type="ARBA" id="ARBA00006387"/>
    </source>
</evidence>
<evidence type="ECO:0000313" key="9">
    <source>
        <dbReference type="EnsemblMetazoa" id="XP_019762550.1"/>
    </source>
</evidence>
<dbReference type="InterPro" id="IPR007217">
    <property type="entry name" value="Per1-like"/>
</dbReference>
<keyword evidence="7 8" id="KW-0472">Membrane</keyword>
<feature type="transmembrane region" description="Helical" evidence="8">
    <location>
        <begin position="140"/>
        <end position="160"/>
    </location>
</feature>
<dbReference type="GO" id="GO:0006506">
    <property type="term" value="P:GPI anchor biosynthetic process"/>
    <property type="evidence" value="ECO:0007669"/>
    <property type="project" value="UniProtKB-KW"/>
</dbReference>
<dbReference type="GO" id="GO:0000139">
    <property type="term" value="C:Golgi membrane"/>
    <property type="evidence" value="ECO:0007669"/>
    <property type="project" value="UniProtKB-SubCell"/>
</dbReference>
<keyword evidence="6 8" id="KW-1133">Transmembrane helix</keyword>
<evidence type="ECO:0000256" key="4">
    <source>
        <dbReference type="ARBA" id="ARBA00022692"/>
    </source>
</evidence>
<dbReference type="PANTHER" id="PTHR13148:SF0">
    <property type="entry name" value="POST-GPI ATTACHMENT TO PROTEINS FACTOR 3"/>
    <property type="match status" value="1"/>
</dbReference>
<feature type="transmembrane region" description="Helical" evidence="8">
    <location>
        <begin position="109"/>
        <end position="128"/>
    </location>
</feature>
<dbReference type="KEGG" id="dpa:109539316"/>
<keyword evidence="4 8" id="KW-0812">Transmembrane</keyword>
<accession>A0AAR5PNF3</accession>
<reference evidence="10" key="1">
    <citation type="journal article" date="2013" name="Genome Biol.">
        <title>Draft genome of the mountain pine beetle, Dendroctonus ponderosae Hopkins, a major forest pest.</title>
        <authorList>
            <person name="Keeling C.I."/>
            <person name="Yuen M.M."/>
            <person name="Liao N.Y."/>
            <person name="Docking T.R."/>
            <person name="Chan S.K."/>
            <person name="Taylor G.A."/>
            <person name="Palmquist D.L."/>
            <person name="Jackman S.D."/>
            <person name="Nguyen A."/>
            <person name="Li M."/>
            <person name="Henderson H."/>
            <person name="Janes J.K."/>
            <person name="Zhao Y."/>
            <person name="Pandoh P."/>
            <person name="Moore R."/>
            <person name="Sperling F.A."/>
            <person name="Huber D.P."/>
            <person name="Birol I."/>
            <person name="Jones S.J."/>
            <person name="Bohlmann J."/>
        </authorList>
    </citation>
    <scope>NUCLEOTIDE SEQUENCE</scope>
</reference>
<comment type="subcellular location">
    <subcellularLocation>
        <location evidence="1">Endomembrane system</location>
        <topology evidence="1">Multi-pass membrane protein</topology>
    </subcellularLocation>
    <subcellularLocation>
        <location evidence="8">Golgi apparatus membrane</location>
        <topology evidence="8">Multi-pass membrane protein</topology>
    </subcellularLocation>
</comment>
<dbReference type="AlphaFoldDB" id="A0AAR5PNF3"/>
<feature type="transmembrane region" description="Helical" evidence="8">
    <location>
        <begin position="231"/>
        <end position="254"/>
    </location>
</feature>
<keyword evidence="8" id="KW-0333">Golgi apparatus</keyword>
<feature type="signal peptide" evidence="8">
    <location>
        <begin position="1"/>
        <end position="25"/>
    </location>
</feature>
<dbReference type="PANTHER" id="PTHR13148">
    <property type="entry name" value="PER1-RELATED"/>
    <property type="match status" value="1"/>
</dbReference>
<dbReference type="EnsemblMetazoa" id="XM_019906991.1">
    <property type="protein sequence ID" value="XP_019762550.1"/>
    <property type="gene ID" value="LOC109539316"/>
</dbReference>
<evidence type="ECO:0000256" key="5">
    <source>
        <dbReference type="ARBA" id="ARBA00022729"/>
    </source>
</evidence>
<evidence type="ECO:0000256" key="1">
    <source>
        <dbReference type="ARBA" id="ARBA00004127"/>
    </source>
</evidence>
<comment type="function">
    <text evidence="8">Involved in the lipid remodeling steps of GPI-anchor maturation.</text>
</comment>
<dbReference type="Proteomes" id="UP000019118">
    <property type="component" value="Unassembled WGS sequence"/>
</dbReference>
<feature type="transmembrane region" description="Helical" evidence="8">
    <location>
        <begin position="204"/>
        <end position="225"/>
    </location>
</feature>
<keyword evidence="10" id="KW-1185">Reference proteome</keyword>
<evidence type="ECO:0000256" key="6">
    <source>
        <dbReference type="ARBA" id="ARBA00022989"/>
    </source>
</evidence>
<evidence type="ECO:0000313" key="10">
    <source>
        <dbReference type="Proteomes" id="UP000019118"/>
    </source>
</evidence>
<feature type="transmembrane region" description="Helical" evidence="8">
    <location>
        <begin position="172"/>
        <end position="192"/>
    </location>
</feature>
<proteinExistence type="inferred from homology"/>
<protein>
    <recommendedName>
        <fullName evidence="8">Post-GPI attachment to proteins factor 3</fullName>
    </recommendedName>
</protein>
<dbReference type="Pfam" id="PF04080">
    <property type="entry name" value="Per1"/>
    <property type="match status" value="1"/>
</dbReference>
<organism evidence="9 10">
    <name type="scientific">Dendroctonus ponderosae</name>
    <name type="common">Mountain pine beetle</name>
    <dbReference type="NCBI Taxonomy" id="77166"/>
    <lineage>
        <taxon>Eukaryota</taxon>
        <taxon>Metazoa</taxon>
        <taxon>Ecdysozoa</taxon>
        <taxon>Arthropoda</taxon>
        <taxon>Hexapoda</taxon>
        <taxon>Insecta</taxon>
        <taxon>Pterygota</taxon>
        <taxon>Neoptera</taxon>
        <taxon>Endopterygota</taxon>
        <taxon>Coleoptera</taxon>
        <taxon>Polyphaga</taxon>
        <taxon>Cucujiformia</taxon>
        <taxon>Curculionidae</taxon>
        <taxon>Scolytinae</taxon>
        <taxon>Dendroctonus</taxon>
    </lineage>
</organism>
<evidence type="ECO:0000256" key="3">
    <source>
        <dbReference type="ARBA" id="ARBA00022502"/>
    </source>
</evidence>
<dbReference type="CTD" id="93210"/>
<evidence type="ECO:0000256" key="8">
    <source>
        <dbReference type="RuleBase" id="RU365066"/>
    </source>
</evidence>
<name>A0AAR5PNF3_DENPD</name>